<evidence type="ECO:0000313" key="2">
    <source>
        <dbReference type="Proteomes" id="UP000821845"/>
    </source>
</evidence>
<reference evidence="1" key="1">
    <citation type="submission" date="2020-05" db="EMBL/GenBank/DDBJ databases">
        <title>Large-scale comparative analyses of tick genomes elucidate their genetic diversity and vector capacities.</title>
        <authorList>
            <person name="Jia N."/>
            <person name="Wang J."/>
            <person name="Shi W."/>
            <person name="Du L."/>
            <person name="Sun Y."/>
            <person name="Zhan W."/>
            <person name="Jiang J."/>
            <person name="Wang Q."/>
            <person name="Zhang B."/>
            <person name="Ji P."/>
            <person name="Sakyi L.B."/>
            <person name="Cui X."/>
            <person name="Yuan T."/>
            <person name="Jiang B."/>
            <person name="Yang W."/>
            <person name="Lam T.T.-Y."/>
            <person name="Chang Q."/>
            <person name="Ding S."/>
            <person name="Wang X."/>
            <person name="Zhu J."/>
            <person name="Ruan X."/>
            <person name="Zhao L."/>
            <person name="Wei J."/>
            <person name="Que T."/>
            <person name="Du C."/>
            <person name="Cheng J."/>
            <person name="Dai P."/>
            <person name="Han X."/>
            <person name="Huang E."/>
            <person name="Gao Y."/>
            <person name="Liu J."/>
            <person name="Shao H."/>
            <person name="Ye R."/>
            <person name="Li L."/>
            <person name="Wei W."/>
            <person name="Wang X."/>
            <person name="Wang C."/>
            <person name="Yang T."/>
            <person name="Huo Q."/>
            <person name="Li W."/>
            <person name="Guo W."/>
            <person name="Chen H."/>
            <person name="Zhou L."/>
            <person name="Ni X."/>
            <person name="Tian J."/>
            <person name="Zhou Y."/>
            <person name="Sheng Y."/>
            <person name="Liu T."/>
            <person name="Pan Y."/>
            <person name="Xia L."/>
            <person name="Li J."/>
            <person name="Zhao F."/>
            <person name="Cao W."/>
        </authorList>
    </citation>
    <scope>NUCLEOTIDE SEQUENCE</scope>
    <source>
        <strain evidence="1">Hyas-2018</strain>
    </source>
</reference>
<organism evidence="1 2">
    <name type="scientific">Hyalomma asiaticum</name>
    <name type="common">Tick</name>
    <dbReference type="NCBI Taxonomy" id="266040"/>
    <lineage>
        <taxon>Eukaryota</taxon>
        <taxon>Metazoa</taxon>
        <taxon>Ecdysozoa</taxon>
        <taxon>Arthropoda</taxon>
        <taxon>Chelicerata</taxon>
        <taxon>Arachnida</taxon>
        <taxon>Acari</taxon>
        <taxon>Parasitiformes</taxon>
        <taxon>Ixodida</taxon>
        <taxon>Ixodoidea</taxon>
        <taxon>Ixodidae</taxon>
        <taxon>Hyalomminae</taxon>
        <taxon>Hyalomma</taxon>
    </lineage>
</organism>
<dbReference type="EMBL" id="CM023481">
    <property type="protein sequence ID" value="KAH6947742.1"/>
    <property type="molecule type" value="Genomic_DNA"/>
</dbReference>
<name>A0ACB7TN45_HYAAI</name>
<dbReference type="Proteomes" id="UP000821845">
    <property type="component" value="Chromosome 1"/>
</dbReference>
<keyword evidence="2" id="KW-1185">Reference proteome</keyword>
<protein>
    <submittedName>
        <fullName evidence="1">Uncharacterized protein</fullName>
    </submittedName>
</protein>
<comment type="caution">
    <text evidence="1">The sequence shown here is derived from an EMBL/GenBank/DDBJ whole genome shotgun (WGS) entry which is preliminary data.</text>
</comment>
<accession>A0ACB7TN45</accession>
<proteinExistence type="predicted"/>
<gene>
    <name evidence="1" type="ORF">HPB50_021114</name>
</gene>
<sequence>MQVETQFAARSINADHTKFHHVVGSLPPAVASEVRDPLLDPPSTNAYKSLRELLVSRFAPREPQRLNKLLQSAEFGDRMSSIVAPHGTTTRHNGQQVDSGLLRELQSIQQTSAWLSRRVLTNSSLSSPNSPTC</sequence>
<evidence type="ECO:0000313" key="1">
    <source>
        <dbReference type="EMBL" id="KAH6947742.1"/>
    </source>
</evidence>